<reference evidence="3" key="1">
    <citation type="journal article" date="2013" name="Nature">
        <title>Pan genome of the phytoplankton Emiliania underpins its global distribution.</title>
        <authorList>
            <person name="Read B.A."/>
            <person name="Kegel J."/>
            <person name="Klute M.J."/>
            <person name="Kuo A."/>
            <person name="Lefebvre S.C."/>
            <person name="Maumus F."/>
            <person name="Mayer C."/>
            <person name="Miller J."/>
            <person name="Monier A."/>
            <person name="Salamov A."/>
            <person name="Young J."/>
            <person name="Aguilar M."/>
            <person name="Claverie J.M."/>
            <person name="Frickenhaus S."/>
            <person name="Gonzalez K."/>
            <person name="Herman E.K."/>
            <person name="Lin Y.C."/>
            <person name="Napier J."/>
            <person name="Ogata H."/>
            <person name="Sarno A.F."/>
            <person name="Shmutz J."/>
            <person name="Schroeder D."/>
            <person name="de Vargas C."/>
            <person name="Verret F."/>
            <person name="von Dassow P."/>
            <person name="Valentin K."/>
            <person name="Van de Peer Y."/>
            <person name="Wheeler G."/>
            <person name="Dacks J.B."/>
            <person name="Delwiche C.F."/>
            <person name="Dyhrman S.T."/>
            <person name="Glockner G."/>
            <person name="John U."/>
            <person name="Richards T."/>
            <person name="Worden A.Z."/>
            <person name="Zhang X."/>
            <person name="Grigoriev I.V."/>
            <person name="Allen A.E."/>
            <person name="Bidle K."/>
            <person name="Borodovsky M."/>
            <person name="Bowler C."/>
            <person name="Brownlee C."/>
            <person name="Cock J.M."/>
            <person name="Elias M."/>
            <person name="Gladyshev V.N."/>
            <person name="Groth M."/>
            <person name="Guda C."/>
            <person name="Hadaegh A."/>
            <person name="Iglesias-Rodriguez M.D."/>
            <person name="Jenkins J."/>
            <person name="Jones B.M."/>
            <person name="Lawson T."/>
            <person name="Leese F."/>
            <person name="Lindquist E."/>
            <person name="Lobanov A."/>
            <person name="Lomsadze A."/>
            <person name="Malik S.B."/>
            <person name="Marsh M.E."/>
            <person name="Mackinder L."/>
            <person name="Mock T."/>
            <person name="Mueller-Roeber B."/>
            <person name="Pagarete A."/>
            <person name="Parker M."/>
            <person name="Probert I."/>
            <person name="Quesneville H."/>
            <person name="Raines C."/>
            <person name="Rensing S.A."/>
            <person name="Riano-Pachon D.M."/>
            <person name="Richier S."/>
            <person name="Rokitta S."/>
            <person name="Shiraiwa Y."/>
            <person name="Soanes D.M."/>
            <person name="van der Giezen M."/>
            <person name="Wahlund T.M."/>
            <person name="Williams B."/>
            <person name="Wilson W."/>
            <person name="Wolfe G."/>
            <person name="Wurch L.L."/>
        </authorList>
    </citation>
    <scope>NUCLEOTIDE SEQUENCE</scope>
</reference>
<evidence type="ECO:0000313" key="2">
    <source>
        <dbReference type="EnsemblProtists" id="EOD18771"/>
    </source>
</evidence>
<name>A0A0D3J5I6_EMIH1</name>
<reference evidence="2" key="2">
    <citation type="submission" date="2024-10" db="UniProtKB">
        <authorList>
            <consortium name="EnsemblProtists"/>
        </authorList>
    </citation>
    <scope>IDENTIFICATION</scope>
</reference>
<dbReference type="RefSeq" id="XP_005771200.1">
    <property type="nucleotide sequence ID" value="XM_005771143.1"/>
</dbReference>
<feature type="compositionally biased region" description="Basic and acidic residues" evidence="1">
    <location>
        <begin position="35"/>
        <end position="44"/>
    </location>
</feature>
<evidence type="ECO:0000256" key="1">
    <source>
        <dbReference type="SAM" id="MobiDB-lite"/>
    </source>
</evidence>
<sequence length="121" mass="12415">MESLLRDLGDARDACNNLPFDDALRDKIATELDRCSASRAHVGDEAAGQEVGGIGQPAEGSVHQDASSGCAHRHAARRRPPPRSGAKPRCAALVEIDGRALGSAAMLEGARAGEASAGEAS</sequence>
<dbReference type="KEGG" id="ehx:EMIHUDRAFT_355530"/>
<evidence type="ECO:0008006" key="4">
    <source>
        <dbReference type="Google" id="ProtNLM"/>
    </source>
</evidence>
<protein>
    <recommendedName>
        <fullName evidence="4">UVR domain-containing protein</fullName>
    </recommendedName>
</protein>
<feature type="compositionally biased region" description="Basic residues" evidence="1">
    <location>
        <begin position="71"/>
        <end position="81"/>
    </location>
</feature>
<feature type="region of interest" description="Disordered" evidence="1">
    <location>
        <begin position="35"/>
        <end position="90"/>
    </location>
</feature>
<dbReference type="Proteomes" id="UP000013827">
    <property type="component" value="Unassembled WGS sequence"/>
</dbReference>
<proteinExistence type="predicted"/>
<organism evidence="2 3">
    <name type="scientific">Emiliania huxleyi (strain CCMP1516)</name>
    <dbReference type="NCBI Taxonomy" id="280463"/>
    <lineage>
        <taxon>Eukaryota</taxon>
        <taxon>Haptista</taxon>
        <taxon>Haptophyta</taxon>
        <taxon>Prymnesiophyceae</taxon>
        <taxon>Isochrysidales</taxon>
        <taxon>Noelaerhabdaceae</taxon>
        <taxon>Emiliania</taxon>
    </lineage>
</organism>
<dbReference type="GeneID" id="17264302"/>
<accession>A0A0D3J5I6</accession>
<dbReference type="PaxDb" id="2903-EOD18771"/>
<dbReference type="HOGENOM" id="CLU_2044218_0_0_1"/>
<evidence type="ECO:0000313" key="3">
    <source>
        <dbReference type="Proteomes" id="UP000013827"/>
    </source>
</evidence>
<keyword evidence="3" id="KW-1185">Reference proteome</keyword>
<dbReference type="EnsemblProtists" id="EOD18771">
    <property type="protein sequence ID" value="EOD18771"/>
    <property type="gene ID" value="EMIHUDRAFT_355530"/>
</dbReference>
<dbReference type="AlphaFoldDB" id="A0A0D3J5I6"/>